<evidence type="ECO:0000313" key="2">
    <source>
        <dbReference type="Proteomes" id="UP000015453"/>
    </source>
</evidence>
<protein>
    <submittedName>
        <fullName evidence="1">Nuclear pore complex protein</fullName>
    </submittedName>
</protein>
<organism evidence="1 2">
    <name type="scientific">Genlisea aurea</name>
    <dbReference type="NCBI Taxonomy" id="192259"/>
    <lineage>
        <taxon>Eukaryota</taxon>
        <taxon>Viridiplantae</taxon>
        <taxon>Streptophyta</taxon>
        <taxon>Embryophyta</taxon>
        <taxon>Tracheophyta</taxon>
        <taxon>Spermatophyta</taxon>
        <taxon>Magnoliopsida</taxon>
        <taxon>eudicotyledons</taxon>
        <taxon>Gunneridae</taxon>
        <taxon>Pentapetalae</taxon>
        <taxon>asterids</taxon>
        <taxon>lamiids</taxon>
        <taxon>Lamiales</taxon>
        <taxon>Lentibulariaceae</taxon>
        <taxon>Genlisea</taxon>
    </lineage>
</organism>
<dbReference type="GO" id="GO:0006405">
    <property type="term" value="P:RNA export from nucleus"/>
    <property type="evidence" value="ECO:0007669"/>
    <property type="project" value="InterPro"/>
</dbReference>
<dbReference type="InterPro" id="IPR044694">
    <property type="entry name" value="NUP214"/>
</dbReference>
<gene>
    <name evidence="1" type="ORF">M569_11197</name>
</gene>
<proteinExistence type="predicted"/>
<dbReference type="EMBL" id="AUSU01005386">
    <property type="protein sequence ID" value="EPS63586.1"/>
    <property type="molecule type" value="Genomic_DNA"/>
</dbReference>
<dbReference type="PANTHER" id="PTHR34418:SF3">
    <property type="entry name" value="NUCLEAR PORE COMPLEX PROTEIN NUP214"/>
    <property type="match status" value="1"/>
</dbReference>
<dbReference type="PANTHER" id="PTHR34418">
    <property type="entry name" value="NUCLEAR PORE COMPLEX PROTEIN NUP214 ISOFORM X1"/>
    <property type="match status" value="1"/>
</dbReference>
<accession>S8CG94</accession>
<reference evidence="1 2" key="1">
    <citation type="journal article" date="2013" name="BMC Genomics">
        <title>The miniature genome of a carnivorous plant Genlisea aurea contains a low number of genes and short non-coding sequences.</title>
        <authorList>
            <person name="Leushkin E.V."/>
            <person name="Sutormin R.A."/>
            <person name="Nabieva E.R."/>
            <person name="Penin A.A."/>
            <person name="Kondrashov A.S."/>
            <person name="Logacheva M.D."/>
        </authorList>
    </citation>
    <scope>NUCLEOTIDE SEQUENCE [LARGE SCALE GENOMIC DNA]</scope>
</reference>
<keyword evidence="2" id="KW-1185">Reference proteome</keyword>
<sequence>MAGFGRPAAVGVGQQAIGSVLGSFGQSRQLGGGGSSVGSSGFASVPSGFGGFSAAAASNTGFGFAAAANNTGMGFAAAATASQG</sequence>
<dbReference type="GO" id="GO:0017056">
    <property type="term" value="F:structural constituent of nuclear pore"/>
    <property type="evidence" value="ECO:0007669"/>
    <property type="project" value="InterPro"/>
</dbReference>
<name>S8CG94_9LAMI</name>
<dbReference type="AlphaFoldDB" id="S8CG94"/>
<comment type="caution">
    <text evidence="1">The sequence shown here is derived from an EMBL/GenBank/DDBJ whole genome shotgun (WGS) entry which is preliminary data.</text>
</comment>
<dbReference type="Proteomes" id="UP000015453">
    <property type="component" value="Unassembled WGS sequence"/>
</dbReference>
<evidence type="ECO:0000313" key="1">
    <source>
        <dbReference type="EMBL" id="EPS63586.1"/>
    </source>
</evidence>